<protein>
    <submittedName>
        <fullName evidence="1">Uncharacterized protein</fullName>
    </submittedName>
</protein>
<dbReference type="Proteomes" id="UP000091857">
    <property type="component" value="Chromosome 14"/>
</dbReference>
<dbReference type="EMBL" id="CM004400">
    <property type="protein sequence ID" value="KAG8639060.1"/>
    <property type="molecule type" value="Genomic_DNA"/>
</dbReference>
<evidence type="ECO:0000313" key="2">
    <source>
        <dbReference type="Proteomes" id="UP000091857"/>
    </source>
</evidence>
<reference evidence="2" key="1">
    <citation type="journal article" date="2016" name="Nat. Biotechnol.">
        <title>Sequencing wild and cultivated cassava and related species reveals extensive interspecific hybridization and genetic diversity.</title>
        <authorList>
            <person name="Bredeson J.V."/>
            <person name="Lyons J.B."/>
            <person name="Prochnik S.E."/>
            <person name="Wu G.A."/>
            <person name="Ha C.M."/>
            <person name="Edsinger-Gonzales E."/>
            <person name="Grimwood J."/>
            <person name="Schmutz J."/>
            <person name="Rabbi I.Y."/>
            <person name="Egesi C."/>
            <person name="Nauluvula P."/>
            <person name="Lebot V."/>
            <person name="Ndunguru J."/>
            <person name="Mkamilo G."/>
            <person name="Bart R.S."/>
            <person name="Setter T.L."/>
            <person name="Gleadow R.M."/>
            <person name="Kulakow P."/>
            <person name="Ferguson M.E."/>
            <person name="Rounsley S."/>
            <person name="Rokhsar D.S."/>
        </authorList>
    </citation>
    <scope>NUCLEOTIDE SEQUENCE [LARGE SCALE GENOMIC DNA]</scope>
    <source>
        <strain evidence="2">cv. AM560-2</strain>
    </source>
</reference>
<organism evidence="1 2">
    <name type="scientific">Manihot esculenta</name>
    <name type="common">Cassava</name>
    <name type="synonym">Jatropha manihot</name>
    <dbReference type="NCBI Taxonomy" id="3983"/>
    <lineage>
        <taxon>Eukaryota</taxon>
        <taxon>Viridiplantae</taxon>
        <taxon>Streptophyta</taxon>
        <taxon>Embryophyta</taxon>
        <taxon>Tracheophyta</taxon>
        <taxon>Spermatophyta</taxon>
        <taxon>Magnoliopsida</taxon>
        <taxon>eudicotyledons</taxon>
        <taxon>Gunneridae</taxon>
        <taxon>Pentapetalae</taxon>
        <taxon>rosids</taxon>
        <taxon>fabids</taxon>
        <taxon>Malpighiales</taxon>
        <taxon>Euphorbiaceae</taxon>
        <taxon>Crotonoideae</taxon>
        <taxon>Manihoteae</taxon>
        <taxon>Manihot</taxon>
    </lineage>
</organism>
<gene>
    <name evidence="1" type="ORF">MANES_14G096902v8</name>
</gene>
<accession>A0ACB7GG84</accession>
<sequence>MPPPPPSGLRVSDRRGELLFAILFFFLCISLFPKNWCLLPLQRVFFLLFRVCRFNFCCFFIYTSSHRYSIAGCSSCSSKLACNKFRFRFLHLSVCVGFLITVFFLDIYIC</sequence>
<evidence type="ECO:0000313" key="1">
    <source>
        <dbReference type="EMBL" id="KAG8639060.1"/>
    </source>
</evidence>
<keyword evidence="2" id="KW-1185">Reference proteome</keyword>
<comment type="caution">
    <text evidence="1">The sequence shown here is derived from an EMBL/GenBank/DDBJ whole genome shotgun (WGS) entry which is preliminary data.</text>
</comment>
<name>A0ACB7GG84_MANES</name>
<proteinExistence type="predicted"/>